<comment type="caution">
    <text evidence="3">The sequence shown here is derived from an EMBL/GenBank/DDBJ whole genome shotgun (WGS) entry which is preliminary data.</text>
</comment>
<dbReference type="RefSeq" id="WP_134849182.1">
    <property type="nucleotide sequence ID" value="NZ_CP197400.1"/>
</dbReference>
<organism evidence="3 4">
    <name type="scientific">Porphyromonas levii</name>
    <dbReference type="NCBI Taxonomy" id="28114"/>
    <lineage>
        <taxon>Bacteria</taxon>
        <taxon>Pseudomonadati</taxon>
        <taxon>Bacteroidota</taxon>
        <taxon>Bacteroidia</taxon>
        <taxon>Bacteroidales</taxon>
        <taxon>Porphyromonadaceae</taxon>
        <taxon>Porphyromonas</taxon>
    </lineage>
</organism>
<comment type="similarity">
    <text evidence="1">Belongs to the polysaccharide synthase family.</text>
</comment>
<sequence length="661" mass="74046">MANQSNNEKKGFNKVLGNHVINRLYILLADALVGLLAGVVSLYAFELSTYLVDTTLHTVLLVAISGFIATLVSSFLFGTYRQLMRYQVFAIGKRVLLMLLLNALIFALIVLAYNAAMTMGYNGKILLTLAVNYFVVFFVAYILYRSFIILVARRLWFEEEPKANSKERLLIYGVDMLSSRLVARFEGDPHYQLLGFCKKHKQGSTNATIGDFSVYQVDDMKEFSALVKRLNIDGILFTSKRDLLRERDSFVYELAALGVKSLYLPEIGEHSATDIAREAVQRIEMEDLLQRDVIRHEQEKVNAMYRGKVVMVTGAAGSIGSELVMQIAALGVKQLLLLDLAETPLHNVRLRLQRKFPKLDFVPILGDVRSQKRLDAIFTKYKPEIVLHAAAYKHVPLLEENPCEGVMANVQGSKNMADFCLKYGVERMVMVSTDKAVNPTNVLGASKRAAEIYVQALGKAVEGGKVEGKTTFITTRFGNVLGSQGSVIPLFREQIAKGGPITVTDPEINRFFMSIREACSLILEASSVAKETTIFVFDMGEPHKIVDLAENMVRLAGLEPYKDIDIVFTGLRPGEKLYEEKLADGENTIPTDIPKIHIARVREHNYADLYDTYEQLRDHARKVQVTECVALLKALIPEYISAPNSPFASLDTHRIRKDVVN</sequence>
<dbReference type="PANTHER" id="PTHR43318">
    <property type="entry name" value="UDP-N-ACETYLGLUCOSAMINE 4,6-DEHYDRATASE"/>
    <property type="match status" value="1"/>
</dbReference>
<dbReference type="Pfam" id="PF02719">
    <property type="entry name" value="Polysacc_synt_2"/>
    <property type="match status" value="1"/>
</dbReference>
<protein>
    <submittedName>
        <fullName evidence="3">Polysaccharide biosynthesis protein</fullName>
    </submittedName>
</protein>
<dbReference type="Proteomes" id="UP000297225">
    <property type="component" value="Unassembled WGS sequence"/>
</dbReference>
<dbReference type="SUPFAM" id="SSF51735">
    <property type="entry name" value="NAD(P)-binding Rossmann-fold domains"/>
    <property type="match status" value="1"/>
</dbReference>
<dbReference type="Gene3D" id="3.40.50.720">
    <property type="entry name" value="NAD(P)-binding Rossmann-like Domain"/>
    <property type="match status" value="2"/>
</dbReference>
<dbReference type="InterPro" id="IPR003869">
    <property type="entry name" value="Polysac_CapD-like"/>
</dbReference>
<gene>
    <name evidence="3" type="ORF">E4P47_07180</name>
</gene>
<dbReference type="CDD" id="cd05237">
    <property type="entry name" value="UDP_invert_4-6DH_SDR_e"/>
    <property type="match status" value="1"/>
</dbReference>
<dbReference type="InterPro" id="IPR051203">
    <property type="entry name" value="Polysaccharide_Synthase-Rel"/>
</dbReference>
<evidence type="ECO:0000256" key="1">
    <source>
        <dbReference type="ARBA" id="ARBA00007430"/>
    </source>
</evidence>
<name>A0A4Y8WNM6_9PORP</name>
<accession>A0A4Y8WNM6</accession>
<dbReference type="AlphaFoldDB" id="A0A4Y8WNM6"/>
<proteinExistence type="inferred from homology"/>
<evidence type="ECO:0000313" key="4">
    <source>
        <dbReference type="Proteomes" id="UP000297225"/>
    </source>
</evidence>
<dbReference type="PANTHER" id="PTHR43318:SF1">
    <property type="entry name" value="POLYSACCHARIDE BIOSYNTHESIS PROTEIN EPSC-RELATED"/>
    <property type="match status" value="1"/>
</dbReference>
<evidence type="ECO:0000259" key="2">
    <source>
        <dbReference type="Pfam" id="PF02719"/>
    </source>
</evidence>
<dbReference type="InterPro" id="IPR036291">
    <property type="entry name" value="NAD(P)-bd_dom_sf"/>
</dbReference>
<feature type="domain" description="Polysaccharide biosynthesis protein CapD-like" evidence="2">
    <location>
        <begin position="310"/>
        <end position="599"/>
    </location>
</feature>
<dbReference type="OrthoDB" id="9803111at2"/>
<dbReference type="STRING" id="1122973.GCA_000379925_00050"/>
<keyword evidence="4" id="KW-1185">Reference proteome</keyword>
<dbReference type="EMBL" id="SPNC01000114">
    <property type="protein sequence ID" value="TFH94510.1"/>
    <property type="molecule type" value="Genomic_DNA"/>
</dbReference>
<evidence type="ECO:0000313" key="3">
    <source>
        <dbReference type="EMBL" id="TFH94510.1"/>
    </source>
</evidence>
<reference evidence="3 4" key="1">
    <citation type="submission" date="2019-03" db="EMBL/GenBank/DDBJ databases">
        <title>Porphyromonas levii Isolated from the Uterus of Dairy Cows.</title>
        <authorList>
            <person name="Francis A.M."/>
        </authorList>
    </citation>
    <scope>NUCLEOTIDE SEQUENCE [LARGE SCALE GENOMIC DNA]</scope>
    <source>
        <strain evidence="3 4">AF5678</strain>
    </source>
</reference>